<dbReference type="EMBL" id="AFQF01001482">
    <property type="protein sequence ID" value="EGU84643.1"/>
    <property type="molecule type" value="Genomic_DNA"/>
</dbReference>
<dbReference type="AlphaFoldDB" id="F9FEK3"/>
<comment type="caution">
    <text evidence="1">The sequence shown here is derived from an EMBL/GenBank/DDBJ whole genome shotgun (WGS) entry which is preliminary data.</text>
</comment>
<name>F9FEK3_FUSOF</name>
<evidence type="ECO:0000313" key="1">
    <source>
        <dbReference type="EMBL" id="EGU84643.1"/>
    </source>
</evidence>
<protein>
    <submittedName>
        <fullName evidence="1">Uncharacterized protein</fullName>
    </submittedName>
</protein>
<reference evidence="1" key="1">
    <citation type="journal article" date="2012" name="Mol. Plant Microbe Interact.">
        <title>A highly conserved effector in Fusarium oxysporum is required for full virulence on Arabidopsis.</title>
        <authorList>
            <person name="Thatcher L.F."/>
            <person name="Gardiner D.M."/>
            <person name="Kazan K."/>
            <person name="Manners J."/>
        </authorList>
    </citation>
    <scope>NUCLEOTIDE SEQUENCE [LARGE SCALE GENOMIC DNA]</scope>
    <source>
        <strain evidence="1">Fo5176</strain>
    </source>
</reference>
<gene>
    <name evidence="1" type="ORF">FOXB_04831</name>
</gene>
<sequence>MRNETRSYEVSRIYQMSYQAVILSLDIATKTWSTSNMTTVLQARHKNLG</sequence>
<proteinExistence type="predicted"/>
<accession>F9FEK3</accession>
<organism evidence="1">
    <name type="scientific">Fusarium oxysporum (strain Fo5176)</name>
    <name type="common">Fusarium vascular wilt</name>
    <dbReference type="NCBI Taxonomy" id="660025"/>
    <lineage>
        <taxon>Eukaryota</taxon>
        <taxon>Fungi</taxon>
        <taxon>Dikarya</taxon>
        <taxon>Ascomycota</taxon>
        <taxon>Pezizomycotina</taxon>
        <taxon>Sordariomycetes</taxon>
        <taxon>Hypocreomycetidae</taxon>
        <taxon>Hypocreales</taxon>
        <taxon>Nectriaceae</taxon>
        <taxon>Fusarium</taxon>
        <taxon>Fusarium oxysporum species complex</taxon>
    </lineage>
</organism>